<organism evidence="4 5">
    <name type="scientific">Steinernema glaseri</name>
    <dbReference type="NCBI Taxonomy" id="37863"/>
    <lineage>
        <taxon>Eukaryota</taxon>
        <taxon>Metazoa</taxon>
        <taxon>Ecdysozoa</taxon>
        <taxon>Nematoda</taxon>
        <taxon>Chromadorea</taxon>
        <taxon>Rhabditida</taxon>
        <taxon>Tylenchina</taxon>
        <taxon>Panagrolaimomorpha</taxon>
        <taxon>Strongyloidoidea</taxon>
        <taxon>Steinernematidae</taxon>
        <taxon>Steinernema</taxon>
    </lineage>
</organism>
<dbReference type="Gene3D" id="3.30.2410.10">
    <property type="entry name" value="Hect, E3 ligase catalytic domain"/>
    <property type="match status" value="1"/>
</dbReference>
<dbReference type="InterPro" id="IPR000569">
    <property type="entry name" value="HECT_dom"/>
</dbReference>
<name>A0A1I7YIZ2_9BILA</name>
<proteinExistence type="predicted"/>
<evidence type="ECO:0000313" key="4">
    <source>
        <dbReference type="Proteomes" id="UP000095287"/>
    </source>
</evidence>
<protein>
    <submittedName>
        <fullName evidence="5">HECT domain-containing protein</fullName>
    </submittedName>
</protein>
<dbReference type="PROSITE" id="PS50237">
    <property type="entry name" value="HECT"/>
    <property type="match status" value="1"/>
</dbReference>
<feature type="domain" description="HECT" evidence="3">
    <location>
        <begin position="1"/>
        <end position="113"/>
    </location>
</feature>
<evidence type="ECO:0000256" key="1">
    <source>
        <dbReference type="ARBA" id="ARBA00022786"/>
    </source>
</evidence>
<dbReference type="Pfam" id="PF00632">
    <property type="entry name" value="HECT"/>
    <property type="match status" value="1"/>
</dbReference>
<reference evidence="5" key="1">
    <citation type="submission" date="2016-11" db="UniProtKB">
        <authorList>
            <consortium name="WormBaseParasite"/>
        </authorList>
    </citation>
    <scope>IDENTIFICATION</scope>
</reference>
<dbReference type="InterPro" id="IPR035983">
    <property type="entry name" value="Hect_E3_ubiquitin_ligase"/>
</dbReference>
<evidence type="ECO:0000313" key="5">
    <source>
        <dbReference type="WBParaSite" id="L893_g16896.t1"/>
    </source>
</evidence>
<sequence>MTLMQNYTVWHNESQATEEEQEKFRQWFWSITSKCTHQEKQDLIFFWTGSPALPSSEESFQPAPSVMLRPTDIHHLPTANTCISRLYLPYYNSKRLLRSKLLLAIKTRTFGFV</sequence>
<dbReference type="GO" id="GO:0090263">
    <property type="term" value="P:positive regulation of canonical Wnt signaling pathway"/>
    <property type="evidence" value="ECO:0007669"/>
    <property type="project" value="TreeGrafter"/>
</dbReference>
<dbReference type="GO" id="GO:0034450">
    <property type="term" value="F:ubiquitin-ubiquitin ligase activity"/>
    <property type="evidence" value="ECO:0007669"/>
    <property type="project" value="TreeGrafter"/>
</dbReference>
<dbReference type="GO" id="GO:0005634">
    <property type="term" value="C:nucleus"/>
    <property type="evidence" value="ECO:0007669"/>
    <property type="project" value="TreeGrafter"/>
</dbReference>
<dbReference type="GO" id="GO:0005737">
    <property type="term" value="C:cytoplasm"/>
    <property type="evidence" value="ECO:0007669"/>
    <property type="project" value="TreeGrafter"/>
</dbReference>
<dbReference type="GO" id="GO:0000209">
    <property type="term" value="P:protein polyubiquitination"/>
    <property type="evidence" value="ECO:0007669"/>
    <property type="project" value="TreeGrafter"/>
</dbReference>
<dbReference type="AlphaFoldDB" id="A0A1I7YIZ2"/>
<dbReference type="WBParaSite" id="L893_g16896.t1">
    <property type="protein sequence ID" value="L893_g16896.t1"/>
    <property type="gene ID" value="L893_g16896"/>
</dbReference>
<evidence type="ECO:0000259" key="3">
    <source>
        <dbReference type="PROSITE" id="PS50237"/>
    </source>
</evidence>
<evidence type="ECO:0000256" key="2">
    <source>
        <dbReference type="PROSITE-ProRule" id="PRU00104"/>
    </source>
</evidence>
<dbReference type="PANTHER" id="PTHR46276">
    <property type="entry name" value="E3 UBIQUITIN-PROTEIN LIGASE UBR5"/>
    <property type="match status" value="1"/>
</dbReference>
<feature type="active site" description="Glycyl thioester intermediate" evidence="2">
    <location>
        <position position="82"/>
    </location>
</feature>
<accession>A0A1I7YIZ2</accession>
<keyword evidence="1 2" id="KW-0833">Ubl conjugation pathway</keyword>
<dbReference type="Proteomes" id="UP000095287">
    <property type="component" value="Unplaced"/>
</dbReference>
<keyword evidence="4" id="KW-1185">Reference proteome</keyword>
<dbReference type="SUPFAM" id="SSF56204">
    <property type="entry name" value="Hect, E3 ligase catalytic domain"/>
    <property type="match status" value="1"/>
</dbReference>
<dbReference type="PANTHER" id="PTHR46276:SF1">
    <property type="entry name" value="E3 UBIQUITIN-PROTEIN LIGASE UBR5"/>
    <property type="match status" value="1"/>
</dbReference>